<organism evidence="1 2">
    <name type="scientific">Ochrobactrum phage POI1126</name>
    <dbReference type="NCBI Taxonomy" id="1932118"/>
    <lineage>
        <taxon>Viruses</taxon>
        <taxon>Duplodnaviria</taxon>
        <taxon>Heunggongvirae</taxon>
        <taxon>Uroviricota</taxon>
        <taxon>Caudoviricetes</taxon>
        <taxon>Namazuvirus</taxon>
        <taxon>Namazuvirus POI1126</taxon>
    </lineage>
</organism>
<dbReference type="GO" id="GO:0016740">
    <property type="term" value="F:transferase activity"/>
    <property type="evidence" value="ECO:0007669"/>
    <property type="project" value="UniProtKB-KW"/>
</dbReference>
<name>A0A240F4V5_9CAUD</name>
<accession>A0A240F4V5</accession>
<evidence type="ECO:0000313" key="2">
    <source>
        <dbReference type="Proteomes" id="UP000221249"/>
    </source>
</evidence>
<reference evidence="1 2" key="1">
    <citation type="journal article" date="2017" name="Front. Microbiol.">
        <title>Prevalence, Host Range, and Comparative Genomic Analysis of Temperate Ochrobactrum Phages.</title>
        <authorList>
            <person name="Jackel C."/>
            <person name="Hertwig S."/>
            <person name="Scholz H.C."/>
            <person name="Nockler K."/>
            <person name="Reetz J."/>
            <person name="Hammerl J.A."/>
        </authorList>
    </citation>
    <scope>NUCLEOTIDE SEQUENCE [LARGE SCALE GENOMIC DNA]</scope>
</reference>
<keyword evidence="1" id="KW-0808">Transferase</keyword>
<proteinExistence type="predicted"/>
<gene>
    <name evidence="1" type="ORF">POI1126_57</name>
</gene>
<keyword evidence="2" id="KW-1185">Reference proteome</keyword>
<evidence type="ECO:0000313" key="1">
    <source>
        <dbReference type="EMBL" id="APU92983.1"/>
    </source>
</evidence>
<dbReference type="EMBL" id="KY417925">
    <property type="protein sequence ID" value="APU92983.1"/>
    <property type="molecule type" value="Genomic_DNA"/>
</dbReference>
<protein>
    <submittedName>
        <fullName evidence="1">Acetyltransferase</fullName>
    </submittedName>
</protein>
<dbReference type="Proteomes" id="UP000221249">
    <property type="component" value="Segment"/>
</dbReference>
<sequence>MTDETENTGADDGFEWAVVEVFGHRRHAGRAREEERFGAKMLRIDIPSLAWPEDQPEAKEPVITGWVTHFYGGASIFSYTLTTEQTAMQMNRPYKPASIYALPEPDLAGDDEYPA</sequence>